<evidence type="ECO:0000313" key="3">
    <source>
        <dbReference type="EMBL" id="PRY85259.1"/>
    </source>
</evidence>
<gene>
    <name evidence="3" type="ORF">CLW00_1136</name>
</gene>
<dbReference type="EMBL" id="PVTR01000013">
    <property type="protein sequence ID" value="PRY85259.1"/>
    <property type="molecule type" value="Genomic_DNA"/>
</dbReference>
<dbReference type="InterPro" id="IPR004408">
    <property type="entry name" value="Biotin_CoA_COase_ligase"/>
</dbReference>
<dbReference type="PANTHER" id="PTHR12835">
    <property type="entry name" value="BIOTIN PROTEIN LIGASE"/>
    <property type="match status" value="1"/>
</dbReference>
<keyword evidence="4" id="KW-1185">Reference proteome</keyword>
<dbReference type="GO" id="GO:0004077">
    <property type="term" value="F:biotin--[biotin carboxyl-carrier protein] ligase activity"/>
    <property type="evidence" value="ECO:0007669"/>
    <property type="project" value="InterPro"/>
</dbReference>
<protein>
    <submittedName>
        <fullName evidence="3">BirA family biotin operon repressor/biotin-[acetyl-CoA-carboxylase] ligase</fullName>
    </submittedName>
</protein>
<dbReference type="OrthoDB" id="9807064at2"/>
<dbReference type="InterPro" id="IPR045864">
    <property type="entry name" value="aa-tRNA-synth_II/BPL/LPL"/>
</dbReference>
<sequence length="251" mass="28668">MYKILANTIFLGKDVQFMTECHSTNELAMEKIKRKEASEGSVFITDAQTKGKGQRGSQWWSYPGENLTFSIVLRPVFLRPSQQFLLSKMVCLAIWELLSVYDRQIKIKWPNDIVHPEAGKLCGVLIENIINQKSVEYSVIGIGLNVNQTDFPFPKASSLKNLTNIHFDLEEIFGDLISKIEKWYLMLRKGENQKLDEHYLSHLFGLGKFALYDDGEVFEGKIVNISPEGKLIIETQEGVLKNFGLKEVSFL</sequence>
<comment type="caution">
    <text evidence="3">The sequence shown here is derived from an EMBL/GenBank/DDBJ whole genome shotgun (WGS) entry which is preliminary data.</text>
</comment>
<evidence type="ECO:0000259" key="2">
    <source>
        <dbReference type="PROSITE" id="PS51733"/>
    </source>
</evidence>
<dbReference type="GO" id="GO:0005737">
    <property type="term" value="C:cytoplasm"/>
    <property type="evidence" value="ECO:0007669"/>
    <property type="project" value="TreeGrafter"/>
</dbReference>
<dbReference type="Pfam" id="PF03099">
    <property type="entry name" value="BPL_LplA_LipB"/>
    <property type="match status" value="1"/>
</dbReference>
<dbReference type="CDD" id="cd16442">
    <property type="entry name" value="BPL"/>
    <property type="match status" value="1"/>
</dbReference>
<dbReference type="NCBIfam" id="TIGR00121">
    <property type="entry name" value="birA_ligase"/>
    <property type="match status" value="1"/>
</dbReference>
<dbReference type="SUPFAM" id="SSF55681">
    <property type="entry name" value="Class II aaRS and biotin synthetases"/>
    <property type="match status" value="1"/>
</dbReference>
<keyword evidence="1 3" id="KW-0436">Ligase</keyword>
<proteinExistence type="predicted"/>
<organism evidence="3 4">
    <name type="scientific">Mongoliibacter ruber</name>
    <dbReference type="NCBI Taxonomy" id="1750599"/>
    <lineage>
        <taxon>Bacteria</taxon>
        <taxon>Pseudomonadati</taxon>
        <taxon>Bacteroidota</taxon>
        <taxon>Cytophagia</taxon>
        <taxon>Cytophagales</taxon>
        <taxon>Cyclobacteriaceae</taxon>
        <taxon>Mongoliibacter</taxon>
    </lineage>
</organism>
<dbReference type="RefSeq" id="WP_106135085.1">
    <property type="nucleotide sequence ID" value="NZ_PVTR01000013.1"/>
</dbReference>
<dbReference type="AlphaFoldDB" id="A0A2T0WEX3"/>
<evidence type="ECO:0000313" key="4">
    <source>
        <dbReference type="Proteomes" id="UP000238157"/>
    </source>
</evidence>
<name>A0A2T0WEX3_9BACT</name>
<reference evidence="3 4" key="1">
    <citation type="submission" date="2018-03" db="EMBL/GenBank/DDBJ databases">
        <title>Genomic Encyclopedia of Archaeal and Bacterial Type Strains, Phase II (KMG-II): from individual species to whole genera.</title>
        <authorList>
            <person name="Goeker M."/>
        </authorList>
    </citation>
    <scope>NUCLEOTIDE SEQUENCE [LARGE SCALE GENOMIC DNA]</scope>
    <source>
        <strain evidence="3 4">DSM 27929</strain>
    </source>
</reference>
<dbReference type="InterPro" id="IPR004143">
    <property type="entry name" value="BPL_LPL_catalytic"/>
</dbReference>
<dbReference type="Proteomes" id="UP000238157">
    <property type="component" value="Unassembled WGS sequence"/>
</dbReference>
<dbReference type="PROSITE" id="PS51733">
    <property type="entry name" value="BPL_LPL_CATALYTIC"/>
    <property type="match status" value="1"/>
</dbReference>
<dbReference type="Gene3D" id="3.30.930.10">
    <property type="entry name" value="Bira Bifunctional Protein, Domain 2"/>
    <property type="match status" value="1"/>
</dbReference>
<accession>A0A2T0WEX3</accession>
<dbReference type="PANTHER" id="PTHR12835:SF5">
    <property type="entry name" value="BIOTIN--PROTEIN LIGASE"/>
    <property type="match status" value="1"/>
</dbReference>
<evidence type="ECO:0000256" key="1">
    <source>
        <dbReference type="ARBA" id="ARBA00022598"/>
    </source>
</evidence>
<feature type="domain" description="BPL/LPL catalytic" evidence="2">
    <location>
        <begin position="3"/>
        <end position="188"/>
    </location>
</feature>